<dbReference type="OrthoDB" id="9821291at2"/>
<feature type="transmembrane region" description="Helical" evidence="1">
    <location>
        <begin position="12"/>
        <end position="32"/>
    </location>
</feature>
<keyword evidence="1" id="KW-1133">Transmembrane helix</keyword>
<protein>
    <recommendedName>
        <fullName evidence="4">IPT/TIG domain-containing protein</fullName>
    </recommendedName>
</protein>
<dbReference type="EMBL" id="LGKP01000013">
    <property type="protein sequence ID" value="KPL90195.1"/>
    <property type="molecule type" value="Genomic_DNA"/>
</dbReference>
<gene>
    <name evidence="2" type="ORF">SE18_08300</name>
</gene>
<keyword evidence="1" id="KW-0812">Transmembrane</keyword>
<organism evidence="2 3">
    <name type="scientific">Herpetosiphon geysericola</name>
    <dbReference type="NCBI Taxonomy" id="70996"/>
    <lineage>
        <taxon>Bacteria</taxon>
        <taxon>Bacillati</taxon>
        <taxon>Chloroflexota</taxon>
        <taxon>Chloroflexia</taxon>
        <taxon>Herpetosiphonales</taxon>
        <taxon>Herpetosiphonaceae</taxon>
        <taxon>Herpetosiphon</taxon>
    </lineage>
</organism>
<evidence type="ECO:0000313" key="2">
    <source>
        <dbReference type="EMBL" id="KPL90195.1"/>
    </source>
</evidence>
<name>A0A0P6YI59_9CHLR</name>
<evidence type="ECO:0000256" key="1">
    <source>
        <dbReference type="SAM" id="Phobius"/>
    </source>
</evidence>
<keyword evidence="3" id="KW-1185">Reference proteome</keyword>
<accession>A0A0P6YI59</accession>
<dbReference type="AlphaFoldDB" id="A0A0P6YI59"/>
<keyword evidence="1" id="KW-0472">Membrane</keyword>
<dbReference type="Proteomes" id="UP000050277">
    <property type="component" value="Unassembled WGS sequence"/>
</dbReference>
<proteinExistence type="predicted"/>
<dbReference type="RefSeq" id="WP_054533968.1">
    <property type="nucleotide sequence ID" value="NZ_LGKP01000013.1"/>
</dbReference>
<dbReference type="STRING" id="70996.SE18_08300"/>
<evidence type="ECO:0008006" key="4">
    <source>
        <dbReference type="Google" id="ProtNLM"/>
    </source>
</evidence>
<sequence>MHSTHLIKRPLLRVWLMMVIIAFGGAFMRMPVAQATNQASPFAPLNCPPGETEELIEPTLLTLSPSNPLPGETVQVTGYGGYIQCSGGLYNESARSFDLTLDGAVVAQLGCYANRCQTTFVVPTTINPGNYQVSTVGGSQLRIDVQAERPTFLPTVFNGLATSAAFMPPVGGLSGCPANETATLIPPSLASLNPSSVAPGGSVEVVGNGGYIHCSGGLYNESARSFDLMLDGAVVAQLGCYANRCQTTFVVPTTINAGIYQVSTVGGSELTLVVE</sequence>
<reference evidence="2 3" key="1">
    <citation type="submission" date="2015-07" db="EMBL/GenBank/DDBJ databases">
        <title>Whole genome sequence of Herpetosiphon geysericola DSM 7119.</title>
        <authorList>
            <person name="Hemp J."/>
            <person name="Ward L.M."/>
            <person name="Pace L.A."/>
            <person name="Fischer W.W."/>
        </authorList>
    </citation>
    <scope>NUCLEOTIDE SEQUENCE [LARGE SCALE GENOMIC DNA]</scope>
    <source>
        <strain evidence="2 3">DSM 7119</strain>
    </source>
</reference>
<evidence type="ECO:0000313" key="3">
    <source>
        <dbReference type="Proteomes" id="UP000050277"/>
    </source>
</evidence>
<comment type="caution">
    <text evidence="2">The sequence shown here is derived from an EMBL/GenBank/DDBJ whole genome shotgun (WGS) entry which is preliminary data.</text>
</comment>